<evidence type="ECO:0000313" key="6">
    <source>
        <dbReference type="EMBL" id="SFU77231.1"/>
    </source>
</evidence>
<evidence type="ECO:0000259" key="5">
    <source>
        <dbReference type="PROSITE" id="PS51898"/>
    </source>
</evidence>
<dbReference type="Gene3D" id="1.10.443.10">
    <property type="entry name" value="Intergrase catalytic core"/>
    <property type="match status" value="1"/>
</dbReference>
<dbReference type="InterPro" id="IPR050808">
    <property type="entry name" value="Phage_Integrase"/>
</dbReference>
<comment type="similarity">
    <text evidence="1">Belongs to the 'phage' integrase family.</text>
</comment>
<dbReference type="PANTHER" id="PTHR30629">
    <property type="entry name" value="PROPHAGE INTEGRASE"/>
    <property type="match status" value="1"/>
</dbReference>
<dbReference type="RefSeq" id="WP_074976029.1">
    <property type="nucleotide sequence ID" value="NZ_FPBZ01000029.1"/>
</dbReference>
<keyword evidence="4" id="KW-0233">DNA recombination</keyword>
<dbReference type="EMBL" id="FPBZ01000029">
    <property type="protein sequence ID" value="SFU77231.1"/>
    <property type="molecule type" value="Genomic_DNA"/>
</dbReference>
<dbReference type="OrthoDB" id="662444at2"/>
<dbReference type="Gene3D" id="1.10.150.130">
    <property type="match status" value="1"/>
</dbReference>
<evidence type="ECO:0000256" key="2">
    <source>
        <dbReference type="ARBA" id="ARBA00022908"/>
    </source>
</evidence>
<protein>
    <recommendedName>
        <fullName evidence="5">Tyr recombinase domain-containing protein</fullName>
    </recommendedName>
</protein>
<accession>A0A1I7IWK5</accession>
<proteinExistence type="inferred from homology"/>
<organism evidence="6 7">
    <name type="scientific">Nitrosospira multiformis</name>
    <dbReference type="NCBI Taxonomy" id="1231"/>
    <lineage>
        <taxon>Bacteria</taxon>
        <taxon>Pseudomonadati</taxon>
        <taxon>Pseudomonadota</taxon>
        <taxon>Betaproteobacteria</taxon>
        <taxon>Nitrosomonadales</taxon>
        <taxon>Nitrosomonadaceae</taxon>
        <taxon>Nitrosospira</taxon>
    </lineage>
</organism>
<dbReference type="GO" id="GO:0003677">
    <property type="term" value="F:DNA binding"/>
    <property type="evidence" value="ECO:0007669"/>
    <property type="project" value="UniProtKB-KW"/>
</dbReference>
<feature type="domain" description="Tyr recombinase" evidence="5">
    <location>
        <begin position="215"/>
        <end position="400"/>
    </location>
</feature>
<dbReference type="GO" id="GO:0006310">
    <property type="term" value="P:DNA recombination"/>
    <property type="evidence" value="ECO:0007669"/>
    <property type="project" value="UniProtKB-KW"/>
</dbReference>
<dbReference type="PANTHER" id="PTHR30629:SF2">
    <property type="entry name" value="PROPHAGE INTEGRASE INTS-RELATED"/>
    <property type="match status" value="1"/>
</dbReference>
<dbReference type="InterPro" id="IPR011010">
    <property type="entry name" value="DNA_brk_join_enz"/>
</dbReference>
<dbReference type="Gene3D" id="3.30.160.390">
    <property type="entry name" value="Integrase, DNA-binding domain"/>
    <property type="match status" value="1"/>
</dbReference>
<dbReference type="InterPro" id="IPR038488">
    <property type="entry name" value="Integrase_DNA-bd_sf"/>
</dbReference>
<reference evidence="7" key="1">
    <citation type="submission" date="2016-10" db="EMBL/GenBank/DDBJ databases">
        <authorList>
            <person name="Varghese N."/>
            <person name="Submissions S."/>
        </authorList>
    </citation>
    <scope>NUCLEOTIDE SEQUENCE [LARGE SCALE GENOMIC DNA]</scope>
    <source>
        <strain evidence="7">Nl14</strain>
    </source>
</reference>
<name>A0A1I7IWK5_9PROT</name>
<gene>
    <name evidence="6" type="ORF">SAMN05216417_12910</name>
</gene>
<dbReference type="Pfam" id="PF00589">
    <property type="entry name" value="Phage_integrase"/>
    <property type="match status" value="1"/>
</dbReference>
<dbReference type="InterPro" id="IPR002104">
    <property type="entry name" value="Integrase_catalytic"/>
</dbReference>
<dbReference type="InterPro" id="IPR010998">
    <property type="entry name" value="Integrase_recombinase_N"/>
</dbReference>
<evidence type="ECO:0000256" key="4">
    <source>
        <dbReference type="ARBA" id="ARBA00023172"/>
    </source>
</evidence>
<dbReference type="InterPro" id="IPR025166">
    <property type="entry name" value="Integrase_DNA_bind_dom"/>
</dbReference>
<evidence type="ECO:0000256" key="3">
    <source>
        <dbReference type="ARBA" id="ARBA00023125"/>
    </source>
</evidence>
<sequence>MPKLSKTYIESLSLPAKGQKLYWCSSATGFGVRITANGAKSYIVQGRVKGTGKEFRYTIGPCHLLDYGEARKRALARLTEMHDGKNPQAEKRKRQAQGVTLREVMLDYIENKRTKHGPLRPSSKADIVKCVTKQLASWADKPVAGITREACVKRFRELSETAPASANQTFRNLRALCNWARETNVAPDGTYPILPINPVVQAFKSVQWNKETVREESIPLSKMGAVWTLLTTRADRTCYTTADVTAAHLIAFLILTGARVGEASTLKWENVKLDDEVPSFTLAETKNHNVVTIPLSTQLHAILAERFAARRKGDEYVFPARTNAKVDHIQDARATMQAVSAIAGMHLHNHDMRRTFLAIAIQCHIEMWKAEILTNHLPNTVTLKHYTQTRDLRYLRPEVQRIGDWIAGQAAQAQAANYPTLTV</sequence>
<keyword evidence="3" id="KW-0238">DNA-binding</keyword>
<dbReference type="Proteomes" id="UP000182649">
    <property type="component" value="Unassembled WGS sequence"/>
</dbReference>
<dbReference type="Pfam" id="PF13356">
    <property type="entry name" value="Arm-DNA-bind_3"/>
    <property type="match status" value="1"/>
</dbReference>
<keyword evidence="2" id="KW-0229">DNA integration</keyword>
<dbReference type="AlphaFoldDB" id="A0A1I7IWK5"/>
<dbReference type="InterPro" id="IPR013762">
    <property type="entry name" value="Integrase-like_cat_sf"/>
</dbReference>
<dbReference type="GO" id="GO:0015074">
    <property type="term" value="P:DNA integration"/>
    <property type="evidence" value="ECO:0007669"/>
    <property type="project" value="UniProtKB-KW"/>
</dbReference>
<evidence type="ECO:0000256" key="1">
    <source>
        <dbReference type="ARBA" id="ARBA00008857"/>
    </source>
</evidence>
<dbReference type="PROSITE" id="PS51898">
    <property type="entry name" value="TYR_RECOMBINASE"/>
    <property type="match status" value="1"/>
</dbReference>
<evidence type="ECO:0000313" key="7">
    <source>
        <dbReference type="Proteomes" id="UP000182649"/>
    </source>
</evidence>
<dbReference type="SUPFAM" id="SSF56349">
    <property type="entry name" value="DNA breaking-rejoining enzymes"/>
    <property type="match status" value="1"/>
</dbReference>